<keyword evidence="2" id="KW-0812">Transmembrane</keyword>
<dbReference type="EMBL" id="CAUYUJ010017556">
    <property type="protein sequence ID" value="CAK0875793.1"/>
    <property type="molecule type" value="Genomic_DNA"/>
</dbReference>
<feature type="region of interest" description="Disordered" evidence="1">
    <location>
        <begin position="90"/>
        <end position="143"/>
    </location>
</feature>
<name>A0ABN9VS53_9DINO</name>
<dbReference type="Proteomes" id="UP001189429">
    <property type="component" value="Unassembled WGS sequence"/>
</dbReference>
<feature type="region of interest" description="Disordered" evidence="1">
    <location>
        <begin position="308"/>
        <end position="335"/>
    </location>
</feature>
<gene>
    <name evidence="3" type="ORF">PCOR1329_LOCUS60365</name>
</gene>
<evidence type="ECO:0000313" key="4">
    <source>
        <dbReference type="Proteomes" id="UP001189429"/>
    </source>
</evidence>
<proteinExistence type="predicted"/>
<feature type="compositionally biased region" description="Basic and acidic residues" evidence="1">
    <location>
        <begin position="120"/>
        <end position="136"/>
    </location>
</feature>
<feature type="compositionally biased region" description="Basic and acidic residues" evidence="1">
    <location>
        <begin position="90"/>
        <end position="100"/>
    </location>
</feature>
<organism evidence="3 4">
    <name type="scientific">Prorocentrum cordatum</name>
    <dbReference type="NCBI Taxonomy" id="2364126"/>
    <lineage>
        <taxon>Eukaryota</taxon>
        <taxon>Sar</taxon>
        <taxon>Alveolata</taxon>
        <taxon>Dinophyceae</taxon>
        <taxon>Prorocentrales</taxon>
        <taxon>Prorocentraceae</taxon>
        <taxon>Prorocentrum</taxon>
    </lineage>
</organism>
<keyword evidence="4" id="KW-1185">Reference proteome</keyword>
<reference evidence="3" key="1">
    <citation type="submission" date="2023-10" db="EMBL/GenBank/DDBJ databases">
        <authorList>
            <person name="Chen Y."/>
            <person name="Shah S."/>
            <person name="Dougan E. K."/>
            <person name="Thang M."/>
            <person name="Chan C."/>
        </authorList>
    </citation>
    <scope>NUCLEOTIDE SEQUENCE [LARGE SCALE GENOMIC DNA]</scope>
</reference>
<comment type="caution">
    <text evidence="3">The sequence shown here is derived from an EMBL/GenBank/DDBJ whole genome shotgun (WGS) entry which is preliminary data.</text>
</comment>
<sequence length="514" mass="56515">MQPKLQAPLALVGKPPTGEQPVRRAARTRRETTEDAPAPALVYDWPVPFVDEEGQATLAAMGQTFVYRVQVQERWSMKAVLRAWHAHTEASLETPQESRKSTSSAPGSPRPTGLEAARLPGERHASLRPPGEERRRLGSASAAHRRRNVAYDALADSDARSSCGSASGELVDAPSIILPLVRETRPWDEARQRRADVMLKHIEEVSAKRGVDAVERCLFADGMARSAARRRGARRGGPQPPDVPPRVLGRVDLSPEERATRDAKRLMRLHYHTSLRLILEAPNDAAMICPPDPDLISPQPYKAQPFLPRLPSASTASKADGDTNRRPASMTESRSCRPCAAAPRFLQPPPLPSSWQRPAVVCRWPGGDPAEGAGQGGGRRRGPRRGVREAAALEEQGHVHRQELDHRGCPPQERRARTVQAREPACDRSQNAQGAAEEVARHLTSGQRRHEGSVSAHKAAFSRSLLRMRRILHGLSSSLCFALLFPVISMLASTLLPPRPRRLDISRLAPLRFA</sequence>
<feature type="region of interest" description="Disordered" evidence="1">
    <location>
        <begin position="229"/>
        <end position="256"/>
    </location>
</feature>
<evidence type="ECO:0000256" key="2">
    <source>
        <dbReference type="SAM" id="Phobius"/>
    </source>
</evidence>
<evidence type="ECO:0000313" key="3">
    <source>
        <dbReference type="EMBL" id="CAK0875793.1"/>
    </source>
</evidence>
<feature type="transmembrane region" description="Helical" evidence="2">
    <location>
        <begin position="471"/>
        <end position="496"/>
    </location>
</feature>
<feature type="region of interest" description="Disordered" evidence="1">
    <location>
        <begin position="1"/>
        <end position="37"/>
    </location>
</feature>
<evidence type="ECO:0000256" key="1">
    <source>
        <dbReference type="SAM" id="MobiDB-lite"/>
    </source>
</evidence>
<feature type="region of interest" description="Disordered" evidence="1">
    <location>
        <begin position="365"/>
        <end position="386"/>
    </location>
</feature>
<keyword evidence="2" id="KW-1133">Transmembrane helix</keyword>
<keyword evidence="2" id="KW-0472">Membrane</keyword>
<accession>A0ABN9VS53</accession>
<protein>
    <submittedName>
        <fullName evidence="3">Uncharacterized protein</fullName>
    </submittedName>
</protein>